<evidence type="ECO:0000259" key="4">
    <source>
        <dbReference type="Pfam" id="PF01494"/>
    </source>
</evidence>
<dbReference type="PRINTS" id="PR00420">
    <property type="entry name" value="RNGMNOXGNASE"/>
</dbReference>
<reference evidence="5 6" key="1">
    <citation type="submission" date="2015-01" db="EMBL/GenBank/DDBJ databases">
        <title>The Genome Sequence of Exophiala spinifera CBS89968.</title>
        <authorList>
            <consortium name="The Broad Institute Genomics Platform"/>
            <person name="Cuomo C."/>
            <person name="de Hoog S."/>
            <person name="Gorbushina A."/>
            <person name="Stielow B."/>
            <person name="Teixiera M."/>
            <person name="Abouelleil A."/>
            <person name="Chapman S.B."/>
            <person name="Priest M."/>
            <person name="Young S.K."/>
            <person name="Wortman J."/>
            <person name="Nusbaum C."/>
            <person name="Birren B."/>
        </authorList>
    </citation>
    <scope>NUCLEOTIDE SEQUENCE [LARGE SCALE GENOMIC DNA]</scope>
    <source>
        <strain evidence="5 6">CBS 89968</strain>
    </source>
</reference>
<dbReference type="OrthoDB" id="417877at2759"/>
<keyword evidence="3" id="KW-0560">Oxidoreductase</keyword>
<keyword evidence="1" id="KW-0285">Flavoprotein</keyword>
<dbReference type="GO" id="GO:0044550">
    <property type="term" value="P:secondary metabolite biosynthetic process"/>
    <property type="evidence" value="ECO:0007669"/>
    <property type="project" value="TreeGrafter"/>
</dbReference>
<name>A0A0D1ZL99_9EURO</name>
<dbReference type="AlphaFoldDB" id="A0A0D1ZL99"/>
<evidence type="ECO:0000256" key="3">
    <source>
        <dbReference type="ARBA" id="ARBA00023002"/>
    </source>
</evidence>
<dbReference type="InterPro" id="IPR036188">
    <property type="entry name" value="FAD/NAD-bd_sf"/>
</dbReference>
<dbReference type="PANTHER" id="PTHR46720">
    <property type="entry name" value="HYDROXYLASE, PUTATIVE (AFU_ORTHOLOGUE AFUA_3G01460)-RELATED"/>
    <property type="match status" value="1"/>
</dbReference>
<evidence type="ECO:0000256" key="1">
    <source>
        <dbReference type="ARBA" id="ARBA00022630"/>
    </source>
</evidence>
<dbReference type="HOGENOM" id="CLU_009665_6_4_1"/>
<dbReference type="PANTHER" id="PTHR46720:SF3">
    <property type="entry name" value="FAD-BINDING DOMAIN-CONTAINING PROTEIN-RELATED"/>
    <property type="match status" value="1"/>
</dbReference>
<proteinExistence type="predicted"/>
<evidence type="ECO:0000313" key="5">
    <source>
        <dbReference type="EMBL" id="KIW13587.1"/>
    </source>
</evidence>
<dbReference type="GeneID" id="27335859"/>
<dbReference type="InterPro" id="IPR051104">
    <property type="entry name" value="FAD_monoxygenase"/>
</dbReference>
<dbReference type="GO" id="GO:0071949">
    <property type="term" value="F:FAD binding"/>
    <property type="evidence" value="ECO:0007669"/>
    <property type="project" value="InterPro"/>
</dbReference>
<feature type="domain" description="FAD-binding" evidence="4">
    <location>
        <begin position="9"/>
        <end position="332"/>
    </location>
</feature>
<evidence type="ECO:0000313" key="6">
    <source>
        <dbReference type="Proteomes" id="UP000053328"/>
    </source>
</evidence>
<dbReference type="Proteomes" id="UP000053328">
    <property type="component" value="Unassembled WGS sequence"/>
</dbReference>
<dbReference type="RefSeq" id="XP_016233803.1">
    <property type="nucleotide sequence ID" value="XM_016383100.1"/>
</dbReference>
<dbReference type="Gene3D" id="3.50.50.60">
    <property type="entry name" value="FAD/NAD(P)-binding domain"/>
    <property type="match status" value="1"/>
</dbReference>
<sequence length="434" mass="47390">MGSYGSSITVAIVGGGPGGLATAIALSGLANVSVALYEQNPEPREVGAGLSVGSNGWKVLDLLGAADDVQGCVKTSATHRNGYTGEVFLPALERDLTRREPGGRPRTRVRRARLQSALLSRVPLGVIQYNKKVTSIQDLGEKAVQISFDDGTVAVADLVVGADGFRSIVRRTLFPDHQIHFLGTRTWRTLAPLSSVAHLGDIATSGSWHGKTAQAFFSGVDHESEEELFEISLRSSDRHGSLDPAVSWGVPVTNEKVASKFTNFDPRVQAAIASVQEGQWREFALFTGPCLEAITAWNKVALVGDASHPLSGGFGTGSAFAMEDAWILAQALEYACDSPEPVKDALKIFDGIRSPYYRRIYQWRESQPSMSAAKKALAENENRPLDDILSDRLRHFMPDMAGQLDWIHKNDIEQVWKDFLELRTREMSVEKIDI</sequence>
<accession>A0A0D1ZL99</accession>
<protein>
    <recommendedName>
        <fullName evidence="4">FAD-binding domain-containing protein</fullName>
    </recommendedName>
</protein>
<dbReference type="EMBL" id="KN847497">
    <property type="protein sequence ID" value="KIW13587.1"/>
    <property type="molecule type" value="Genomic_DNA"/>
</dbReference>
<dbReference type="STRING" id="91928.A0A0D1ZL99"/>
<dbReference type="Pfam" id="PF01494">
    <property type="entry name" value="FAD_binding_3"/>
    <property type="match status" value="1"/>
</dbReference>
<dbReference type="InterPro" id="IPR002938">
    <property type="entry name" value="FAD-bd"/>
</dbReference>
<dbReference type="VEuPathDB" id="FungiDB:PV08_08776"/>
<keyword evidence="2" id="KW-0274">FAD</keyword>
<gene>
    <name evidence="5" type="ORF">PV08_08776</name>
</gene>
<keyword evidence="6" id="KW-1185">Reference proteome</keyword>
<organism evidence="5 6">
    <name type="scientific">Exophiala spinifera</name>
    <dbReference type="NCBI Taxonomy" id="91928"/>
    <lineage>
        <taxon>Eukaryota</taxon>
        <taxon>Fungi</taxon>
        <taxon>Dikarya</taxon>
        <taxon>Ascomycota</taxon>
        <taxon>Pezizomycotina</taxon>
        <taxon>Eurotiomycetes</taxon>
        <taxon>Chaetothyriomycetidae</taxon>
        <taxon>Chaetothyriales</taxon>
        <taxon>Herpotrichiellaceae</taxon>
        <taxon>Exophiala</taxon>
    </lineage>
</organism>
<evidence type="ECO:0000256" key="2">
    <source>
        <dbReference type="ARBA" id="ARBA00022827"/>
    </source>
</evidence>
<dbReference type="GO" id="GO:0016491">
    <property type="term" value="F:oxidoreductase activity"/>
    <property type="evidence" value="ECO:0007669"/>
    <property type="project" value="UniProtKB-KW"/>
</dbReference>
<dbReference type="SUPFAM" id="SSF51905">
    <property type="entry name" value="FAD/NAD(P)-binding domain"/>
    <property type="match status" value="1"/>
</dbReference>